<comment type="caution">
    <text evidence="2">The sequence shown here is derived from an EMBL/GenBank/DDBJ whole genome shotgun (WGS) entry which is preliminary data.</text>
</comment>
<dbReference type="EMBL" id="JACBKZ010000005">
    <property type="protein sequence ID" value="KAF5949814.1"/>
    <property type="molecule type" value="Genomic_DNA"/>
</dbReference>
<keyword evidence="3" id="KW-1185">Reference proteome</keyword>
<organism evidence="2 3">
    <name type="scientific">Camellia sinensis</name>
    <name type="common">Tea plant</name>
    <name type="synonym">Thea sinensis</name>
    <dbReference type="NCBI Taxonomy" id="4442"/>
    <lineage>
        <taxon>Eukaryota</taxon>
        <taxon>Viridiplantae</taxon>
        <taxon>Streptophyta</taxon>
        <taxon>Embryophyta</taxon>
        <taxon>Tracheophyta</taxon>
        <taxon>Spermatophyta</taxon>
        <taxon>Magnoliopsida</taxon>
        <taxon>eudicotyledons</taxon>
        <taxon>Gunneridae</taxon>
        <taxon>Pentapetalae</taxon>
        <taxon>asterids</taxon>
        <taxon>Ericales</taxon>
        <taxon>Theaceae</taxon>
        <taxon>Camellia</taxon>
    </lineage>
</organism>
<gene>
    <name evidence="2" type="ORF">HYC85_011807</name>
</gene>
<accession>A0A7J7HD18</accession>
<evidence type="ECO:0000313" key="3">
    <source>
        <dbReference type="Proteomes" id="UP000593564"/>
    </source>
</evidence>
<feature type="compositionally biased region" description="Low complexity" evidence="1">
    <location>
        <begin position="86"/>
        <end position="99"/>
    </location>
</feature>
<feature type="compositionally biased region" description="Basic residues" evidence="1">
    <location>
        <begin position="1"/>
        <end position="12"/>
    </location>
</feature>
<protein>
    <submittedName>
        <fullName evidence="2">Uncharacterized protein</fullName>
    </submittedName>
</protein>
<evidence type="ECO:0000313" key="2">
    <source>
        <dbReference type="EMBL" id="KAF5949814.1"/>
    </source>
</evidence>
<dbReference type="Proteomes" id="UP000593564">
    <property type="component" value="Unassembled WGS sequence"/>
</dbReference>
<name>A0A7J7HD18_CAMSI</name>
<feature type="region of interest" description="Disordered" evidence="1">
    <location>
        <begin position="81"/>
        <end position="106"/>
    </location>
</feature>
<evidence type="ECO:0000256" key="1">
    <source>
        <dbReference type="SAM" id="MobiDB-lite"/>
    </source>
</evidence>
<reference evidence="3" key="1">
    <citation type="journal article" date="2020" name="Nat. Commun.">
        <title>Genome assembly of wild tea tree DASZ reveals pedigree and selection history of tea varieties.</title>
        <authorList>
            <person name="Zhang W."/>
            <person name="Zhang Y."/>
            <person name="Qiu H."/>
            <person name="Guo Y."/>
            <person name="Wan H."/>
            <person name="Zhang X."/>
            <person name="Scossa F."/>
            <person name="Alseekh S."/>
            <person name="Zhang Q."/>
            <person name="Wang P."/>
            <person name="Xu L."/>
            <person name="Schmidt M.H."/>
            <person name="Jia X."/>
            <person name="Li D."/>
            <person name="Zhu A."/>
            <person name="Guo F."/>
            <person name="Chen W."/>
            <person name="Ni D."/>
            <person name="Usadel B."/>
            <person name="Fernie A.R."/>
            <person name="Wen W."/>
        </authorList>
    </citation>
    <scope>NUCLEOTIDE SEQUENCE [LARGE SCALE GENOMIC DNA]</scope>
    <source>
        <strain evidence="3">cv. G240</strain>
    </source>
</reference>
<dbReference type="AlphaFoldDB" id="A0A7J7HD18"/>
<feature type="region of interest" description="Disordered" evidence="1">
    <location>
        <begin position="1"/>
        <end position="42"/>
    </location>
</feature>
<proteinExistence type="predicted"/>
<sequence>MAPAKKMRRLPPPKRALLEPYSSSTDTCTPYPEGLAADGFEPIGPSLSQINVLSGSETIAPTPSQSNAPHGFEICEATLSETQAPSPQSQTSGAGASSSRRVRGPTVGKATATRVANNNGNKLHIPITETFNAFEGVLATPGANEIGIQIRRMCPIQGVKIWTVADPATKGAVVQAVRPDQIVLWRSTDAMSCDEPIELEAEQLCYELAANWGQGECRTGSTGRRSGVHWRLTITRDKGECLGERQSGPTEREVRGNGAAVCKHKALNPVLRKDL</sequence>
<reference evidence="2 3" key="2">
    <citation type="submission" date="2020-07" db="EMBL/GenBank/DDBJ databases">
        <title>Genome assembly of wild tea tree DASZ reveals pedigree and selection history of tea varieties.</title>
        <authorList>
            <person name="Zhang W."/>
        </authorList>
    </citation>
    <scope>NUCLEOTIDE SEQUENCE [LARGE SCALE GENOMIC DNA]</scope>
    <source>
        <strain evidence="3">cv. G240</strain>
        <tissue evidence="2">Leaf</tissue>
    </source>
</reference>